<gene>
    <name evidence="9" type="ORF">NP233_g9827</name>
</gene>
<feature type="transmembrane region" description="Helical" evidence="6">
    <location>
        <begin position="1223"/>
        <end position="1241"/>
    </location>
</feature>
<accession>A0AAD5VJY3</accession>
<feature type="region of interest" description="Disordered" evidence="5">
    <location>
        <begin position="1"/>
        <end position="41"/>
    </location>
</feature>
<keyword evidence="10" id="KW-1185">Reference proteome</keyword>
<feature type="compositionally biased region" description="Low complexity" evidence="5">
    <location>
        <begin position="1365"/>
        <end position="1380"/>
    </location>
</feature>
<feature type="domain" description="EamA" evidence="7">
    <location>
        <begin position="1106"/>
        <end position="1239"/>
    </location>
</feature>
<evidence type="ECO:0000313" key="10">
    <source>
        <dbReference type="Proteomes" id="UP001213000"/>
    </source>
</evidence>
<dbReference type="PANTHER" id="PTHR22911:SF6">
    <property type="entry name" value="SOLUTE CARRIER FAMILY 35 MEMBER G1"/>
    <property type="match status" value="1"/>
</dbReference>
<evidence type="ECO:0000259" key="8">
    <source>
        <dbReference type="Pfam" id="PF04719"/>
    </source>
</evidence>
<feature type="transmembrane region" description="Helical" evidence="6">
    <location>
        <begin position="990"/>
        <end position="1011"/>
    </location>
</feature>
<dbReference type="GO" id="GO:0005634">
    <property type="term" value="C:nucleus"/>
    <property type="evidence" value="ECO:0007669"/>
    <property type="project" value="InterPro"/>
</dbReference>
<dbReference type="PANTHER" id="PTHR22911">
    <property type="entry name" value="ACYL-MALONYL CONDENSING ENZYME-RELATED"/>
    <property type="match status" value="1"/>
</dbReference>
<evidence type="ECO:0000256" key="2">
    <source>
        <dbReference type="ARBA" id="ARBA00022692"/>
    </source>
</evidence>
<dbReference type="GO" id="GO:0016020">
    <property type="term" value="C:membrane"/>
    <property type="evidence" value="ECO:0007669"/>
    <property type="project" value="UniProtKB-SubCell"/>
</dbReference>
<evidence type="ECO:0000256" key="3">
    <source>
        <dbReference type="ARBA" id="ARBA00022989"/>
    </source>
</evidence>
<keyword evidence="3 6" id="KW-1133">Transmembrane helix</keyword>
<feature type="transmembrane region" description="Helical" evidence="6">
    <location>
        <begin position="959"/>
        <end position="978"/>
    </location>
</feature>
<keyword evidence="4 6" id="KW-0472">Membrane</keyword>
<evidence type="ECO:0000256" key="1">
    <source>
        <dbReference type="ARBA" id="ARBA00004141"/>
    </source>
</evidence>
<reference evidence="9" key="1">
    <citation type="submission" date="2022-07" db="EMBL/GenBank/DDBJ databases">
        <title>Genome Sequence of Leucocoprinus birnbaumii.</title>
        <authorList>
            <person name="Buettner E."/>
        </authorList>
    </citation>
    <scope>NUCLEOTIDE SEQUENCE</scope>
    <source>
        <strain evidence="9">VT141</strain>
    </source>
</reference>
<name>A0AAD5VJY3_9AGAR</name>
<sequence>MVATASRSYGAGGQCPTTNFQDNQAPNATGSSPSSSQTKARLCPWIKPRTASEELSVLANNLRFYLPQYTSQMAVSEAEIPPPNQLALIAQRTNVDEDTGSKVQNQDIFESQTLLGHATSGLQSTRSSQSHQCKSTQSPSLMFSHRNSPTNISTKPTILSPARPIVESVHLAREYPEANYRLFTPGITRFDPNSYVQKAHLTALLSIVSRAQVPDNRVDLQLGGVDNVKEELTTFSETLRLTFDNLLQLVIGGRQRDHEDVFKQGKQQSRIACIATTAFFANCNHYQRAEATNIIQGCVLRILDCLDAEELLVYSTELLHLCWFLIEISIRAQALPDRWLSNGFTKDIFALSAKRLIGYLLHNGTRKSVEEIRIAPGGAGFSSMITQSWVSLVHLFRELRFSGLVLHGDFEEPFWDVFVRYLPQGLISTSAGLQDIWKAVADIQVLSCFTPRGIACGAPHVGHSWRFITYLVQQSVPPLRYTTRLIPRDEAIDNCLKTAISQCSELTNRGWPLHGSIPTIIAILEIFKRRGYTCLCQEDALFSSLIIPDLKSFVGSQIRSESLTVFLRVLTWIKWHHRSGTLDPAHLRSVINLLVPSTEIAVAHPGIEQPHERAAVYQAFASSGLALVIAGDDQSSKTIIDRLKGATRGISITGEAILRKCFIKGLGLIADCLIRTKRDIAPLATWIQSTVSTAVTDYEAAKARARNDPLKKVTSMGMFDDIMRSLYDLALAILSSYEDVRKFPEAAVLVAFIPLLDCTASNIRLLKHGDMVNSAHNFLVRLQSLFNPSSAKAGSYGVSPEGIPHLPTTALVRAVILPCFDILKAQIKEDFRCVLTHLGSSPRTWESLLWKIRSHIADLVAFLAILGKRKIITDDLLQHFDSSFLARGAPEWLSIFVKLIGYGEIRQSGHVHTASRRQGPEFVEAENASDQGSPTHPGRWKKPAQKLFDATRETYAQNVGLLLIVGSQMFFSLMNVAVKKLNSIDPPVTPLQLIVVRMGITWVFSVVYMLATGVPHPFIGPPGVRGIFVFRGLAGFVGLMGIYFSLQYLSLSDATVLTFLVPLFISLFGVVLIARPPFIFGDTGKGTIGKGFRIFAGEVTPEQRLFGVGMALLNVLGATGAYTSLRAIGKRAHPLHSLSIFSFYSIIGASIGMIMAETPFVIPTRPEWLAMLVMIGIFGFFAQILLTMGLARETASRGALGMYSQVVFAGILERIFFHTIPSGLSLAGTLLIVSCALFIALTKAKPAGGGSGKDVKKGVTPRDVEDGILEREALERTSDGIQHVIITRGKAYERNVLEASLTTLLLPIMTSPYPNFSTPLTFANTTVQSPAVPPTPTPVGRGRPRGSGTGAKRGRKPKNPLGTNSPRVASPAPGSSAAASPIFSAPQYQQVQWAANTTGDDGEGSLLQGEISRRNSSQPQVVGTEQGEGAAGAVGGSGGVDGQTLVPGPSGSVQPLPVGTRPPGMDEDADVDDELLPAMADDDYSAQQDWNTQSKDNLKILMDSFSGEQYERFEAYRRHALPKQAVRKVSIPPLVNGSQPTQLVHLVLAGGTAKLGPASVTASGPNYRWLLEGLCW</sequence>
<evidence type="ECO:0000256" key="5">
    <source>
        <dbReference type="SAM" id="MobiDB-lite"/>
    </source>
</evidence>
<feature type="transmembrane region" description="Helical" evidence="6">
    <location>
        <begin position="1056"/>
        <end position="1074"/>
    </location>
</feature>
<feature type="region of interest" description="Disordered" evidence="5">
    <location>
        <begin position="1412"/>
        <end position="1466"/>
    </location>
</feature>
<evidence type="ECO:0000259" key="7">
    <source>
        <dbReference type="Pfam" id="PF00892"/>
    </source>
</evidence>
<dbReference type="InterPro" id="IPR000620">
    <property type="entry name" value="EamA_dom"/>
</dbReference>
<feature type="region of interest" description="Disordered" evidence="5">
    <location>
        <begin position="119"/>
        <end position="145"/>
    </location>
</feature>
<proteinExistence type="predicted"/>
<comment type="subcellular location">
    <subcellularLocation>
        <location evidence="1">Membrane</location>
        <topology evidence="1">Multi-pass membrane protein</topology>
    </subcellularLocation>
</comment>
<dbReference type="GO" id="GO:0006367">
    <property type="term" value="P:transcription initiation at RNA polymerase II promoter"/>
    <property type="evidence" value="ECO:0007669"/>
    <property type="project" value="InterPro"/>
</dbReference>
<feature type="region of interest" description="Disordered" evidence="5">
    <location>
        <begin position="1326"/>
        <end position="1380"/>
    </location>
</feature>
<dbReference type="Pfam" id="PF00892">
    <property type="entry name" value="EamA"/>
    <property type="match status" value="2"/>
</dbReference>
<organism evidence="9 10">
    <name type="scientific">Leucocoprinus birnbaumii</name>
    <dbReference type="NCBI Taxonomy" id="56174"/>
    <lineage>
        <taxon>Eukaryota</taxon>
        <taxon>Fungi</taxon>
        <taxon>Dikarya</taxon>
        <taxon>Basidiomycota</taxon>
        <taxon>Agaricomycotina</taxon>
        <taxon>Agaricomycetes</taxon>
        <taxon>Agaricomycetidae</taxon>
        <taxon>Agaricales</taxon>
        <taxon>Agaricineae</taxon>
        <taxon>Agaricaceae</taxon>
        <taxon>Leucocoprinus</taxon>
    </lineage>
</organism>
<feature type="transmembrane region" description="Helical" evidence="6">
    <location>
        <begin position="1105"/>
        <end position="1125"/>
    </location>
</feature>
<comment type="caution">
    <text evidence="9">The sequence shown here is derived from an EMBL/GenBank/DDBJ whole genome shotgun (WGS) entry which is preliminary data.</text>
</comment>
<feature type="domain" description="EamA" evidence="7">
    <location>
        <begin position="959"/>
        <end position="1076"/>
    </location>
</feature>
<feature type="transmembrane region" description="Helical" evidence="6">
    <location>
        <begin position="1168"/>
        <end position="1188"/>
    </location>
</feature>
<protein>
    <submittedName>
        <fullName evidence="9">Uncharacterized protein</fullName>
    </submittedName>
</protein>
<evidence type="ECO:0000256" key="6">
    <source>
        <dbReference type="SAM" id="Phobius"/>
    </source>
</evidence>
<dbReference type="InterPro" id="IPR037185">
    <property type="entry name" value="EmrE-like"/>
</dbReference>
<feature type="transmembrane region" description="Helical" evidence="6">
    <location>
        <begin position="1137"/>
        <end position="1156"/>
    </location>
</feature>
<dbReference type="Pfam" id="PF04719">
    <property type="entry name" value="TAFII28"/>
    <property type="match status" value="1"/>
</dbReference>
<feature type="domain" description="TAFII28-like protein" evidence="8">
    <location>
        <begin position="1500"/>
        <end position="1550"/>
    </location>
</feature>
<dbReference type="EMBL" id="JANIEX010000921">
    <property type="protein sequence ID" value="KAJ3562036.1"/>
    <property type="molecule type" value="Genomic_DNA"/>
</dbReference>
<dbReference type="SUPFAM" id="SSF103481">
    <property type="entry name" value="Multidrug resistance efflux transporter EmrE"/>
    <property type="match status" value="1"/>
</dbReference>
<feature type="compositionally biased region" description="Gly residues" evidence="5">
    <location>
        <begin position="1429"/>
        <end position="1441"/>
    </location>
</feature>
<dbReference type="Proteomes" id="UP001213000">
    <property type="component" value="Unassembled WGS sequence"/>
</dbReference>
<feature type="transmembrane region" description="Helical" evidence="6">
    <location>
        <begin position="1023"/>
        <end position="1044"/>
    </location>
</feature>
<feature type="compositionally biased region" description="Polar residues" evidence="5">
    <location>
        <begin position="15"/>
        <end position="39"/>
    </location>
</feature>
<evidence type="ECO:0000256" key="4">
    <source>
        <dbReference type="ARBA" id="ARBA00023136"/>
    </source>
</evidence>
<keyword evidence="2 6" id="KW-0812">Transmembrane</keyword>
<dbReference type="InterPro" id="IPR006809">
    <property type="entry name" value="TAFII28_dom"/>
</dbReference>
<evidence type="ECO:0000313" key="9">
    <source>
        <dbReference type="EMBL" id="KAJ3562036.1"/>
    </source>
</evidence>